<dbReference type="EMBL" id="BAABAE010000002">
    <property type="protein sequence ID" value="GAA3735852.1"/>
    <property type="molecule type" value="Genomic_DNA"/>
</dbReference>
<evidence type="ECO:0000256" key="2">
    <source>
        <dbReference type="ARBA" id="ARBA00022840"/>
    </source>
</evidence>
<feature type="region of interest" description="Disordered" evidence="3">
    <location>
        <begin position="112"/>
        <end position="167"/>
    </location>
</feature>
<evidence type="ECO:0000256" key="3">
    <source>
        <dbReference type="SAM" id="MobiDB-lite"/>
    </source>
</evidence>
<dbReference type="Pfam" id="PF01656">
    <property type="entry name" value="CbiA"/>
    <property type="match status" value="1"/>
</dbReference>
<dbReference type="InterPro" id="IPR050625">
    <property type="entry name" value="ParA/MinD_ATPase"/>
</dbReference>
<evidence type="ECO:0000313" key="6">
    <source>
        <dbReference type="Proteomes" id="UP001501004"/>
    </source>
</evidence>
<comment type="caution">
    <text evidence="5">The sequence shown here is derived from an EMBL/GenBank/DDBJ whole genome shotgun (WGS) entry which is preliminary data.</text>
</comment>
<dbReference type="PANTHER" id="PTHR43384:SF6">
    <property type="entry name" value="SEPTUM SITE-DETERMINING PROTEIN MIND HOMOLOG, CHLOROPLASTIC"/>
    <property type="match status" value="1"/>
</dbReference>
<dbReference type="SUPFAM" id="SSF52540">
    <property type="entry name" value="P-loop containing nucleoside triphosphate hydrolases"/>
    <property type="match status" value="1"/>
</dbReference>
<proteinExistence type="predicted"/>
<sequence length="452" mass="47505">MLDVAVCLGSETEDRTIAELERHGYRVVLRAGTAAELEEGIGAVPFEVALCGAEPDRLTSTLLAACDSAGVRLVAVASGGAGRNNAARLGLHEVVDASAAWPELERLLTAGIASRGPGGHDRAPGPLRGSTVDPTGIPERAPVEDSADPRDRMVTPDRSDDHERSSRGEVIAVWGPAGSPGRTTIAIAIAAELAAEGYSVALADADTHSGSVAPALGLLDEAPGFAAACRLATTDSLSTEELERIGERFRSPHGSFWVLTGLGRPHRWPELSAERVVATIDACRAWVDFTVLDTGFSLENDEEISSDLFAPRRNAATITTLREADRVVAVGSGDPVGLSRFLRAHVDLLEIVDAERVTTVVNKIRGSAIGLNPSGQVEQTLQRFGGIIGPVLVPHDQQALDAAVLSGKTLRDVAGKSPARIALSRLVASRLLPGGAEAQAGRMRRGRFAPRR</sequence>
<dbReference type="Gene3D" id="3.40.50.300">
    <property type="entry name" value="P-loop containing nucleotide triphosphate hydrolases"/>
    <property type="match status" value="1"/>
</dbReference>
<dbReference type="RefSeq" id="WP_344754314.1">
    <property type="nucleotide sequence ID" value="NZ_BAABAE010000002.1"/>
</dbReference>
<feature type="domain" description="CobQ/CobB/MinD/ParA nucleotide binding" evidence="4">
    <location>
        <begin position="171"/>
        <end position="395"/>
    </location>
</feature>
<evidence type="ECO:0000259" key="4">
    <source>
        <dbReference type="Pfam" id="PF01656"/>
    </source>
</evidence>
<feature type="compositionally biased region" description="Basic and acidic residues" evidence="3">
    <location>
        <begin position="141"/>
        <end position="167"/>
    </location>
</feature>
<evidence type="ECO:0000256" key="1">
    <source>
        <dbReference type="ARBA" id="ARBA00022741"/>
    </source>
</evidence>
<gene>
    <name evidence="5" type="ORF">GCM10022239_09880</name>
</gene>
<protein>
    <recommendedName>
        <fullName evidence="4">CobQ/CobB/MinD/ParA nucleotide binding domain-containing protein</fullName>
    </recommendedName>
</protein>
<dbReference type="InterPro" id="IPR002586">
    <property type="entry name" value="CobQ/CobB/MinD/ParA_Nub-bd_dom"/>
</dbReference>
<keyword evidence="1" id="KW-0547">Nucleotide-binding</keyword>
<keyword evidence="2" id="KW-0067">ATP-binding</keyword>
<dbReference type="InterPro" id="IPR027417">
    <property type="entry name" value="P-loop_NTPase"/>
</dbReference>
<organism evidence="5 6">
    <name type="scientific">Leifsonella bigeumensis</name>
    <dbReference type="NCBI Taxonomy" id="433643"/>
    <lineage>
        <taxon>Bacteria</taxon>
        <taxon>Bacillati</taxon>
        <taxon>Actinomycetota</taxon>
        <taxon>Actinomycetes</taxon>
        <taxon>Micrococcales</taxon>
        <taxon>Microbacteriaceae</taxon>
        <taxon>Leifsonella</taxon>
    </lineage>
</organism>
<accession>A0ABP7FBY9</accession>
<name>A0ABP7FBY9_9MICO</name>
<dbReference type="PANTHER" id="PTHR43384">
    <property type="entry name" value="SEPTUM SITE-DETERMINING PROTEIN MIND HOMOLOG, CHLOROPLASTIC-RELATED"/>
    <property type="match status" value="1"/>
</dbReference>
<reference evidence="6" key="1">
    <citation type="journal article" date="2019" name="Int. J. Syst. Evol. Microbiol.">
        <title>The Global Catalogue of Microorganisms (GCM) 10K type strain sequencing project: providing services to taxonomists for standard genome sequencing and annotation.</title>
        <authorList>
            <consortium name="The Broad Institute Genomics Platform"/>
            <consortium name="The Broad Institute Genome Sequencing Center for Infectious Disease"/>
            <person name="Wu L."/>
            <person name="Ma J."/>
        </authorList>
    </citation>
    <scope>NUCLEOTIDE SEQUENCE [LARGE SCALE GENOMIC DNA]</scope>
    <source>
        <strain evidence="6">JCM 16949</strain>
    </source>
</reference>
<dbReference type="Proteomes" id="UP001501004">
    <property type="component" value="Unassembled WGS sequence"/>
</dbReference>
<evidence type="ECO:0000313" key="5">
    <source>
        <dbReference type="EMBL" id="GAA3735852.1"/>
    </source>
</evidence>
<keyword evidence="6" id="KW-1185">Reference proteome</keyword>